<organism evidence="8 9">
    <name type="scientific">Halalkalibacter kiskunsagensis</name>
    <dbReference type="NCBI Taxonomy" id="1548599"/>
    <lineage>
        <taxon>Bacteria</taxon>
        <taxon>Bacillati</taxon>
        <taxon>Bacillota</taxon>
        <taxon>Bacilli</taxon>
        <taxon>Bacillales</taxon>
        <taxon>Bacillaceae</taxon>
        <taxon>Halalkalibacter</taxon>
    </lineage>
</organism>
<keyword evidence="5 6" id="KW-0472">Membrane</keyword>
<evidence type="ECO:0000259" key="7">
    <source>
        <dbReference type="PROSITE" id="PS50850"/>
    </source>
</evidence>
<comment type="caution">
    <text evidence="8">The sequence shown here is derived from an EMBL/GenBank/DDBJ whole genome shotgun (WGS) entry which is preliminary data.</text>
</comment>
<name>A0ABV6KDW8_9BACI</name>
<reference evidence="8 9" key="1">
    <citation type="submission" date="2024-09" db="EMBL/GenBank/DDBJ databases">
        <authorList>
            <person name="Sun Q."/>
            <person name="Mori K."/>
        </authorList>
    </citation>
    <scope>NUCLEOTIDE SEQUENCE [LARGE SCALE GENOMIC DNA]</scope>
    <source>
        <strain evidence="8 9">NCAIM B.02610</strain>
    </source>
</reference>
<feature type="transmembrane region" description="Helical" evidence="6">
    <location>
        <begin position="86"/>
        <end position="104"/>
    </location>
</feature>
<feature type="transmembrane region" description="Helical" evidence="6">
    <location>
        <begin position="378"/>
        <end position="398"/>
    </location>
</feature>
<accession>A0ABV6KDW8</accession>
<feature type="transmembrane region" description="Helical" evidence="6">
    <location>
        <begin position="177"/>
        <end position="195"/>
    </location>
</feature>
<comment type="subcellular location">
    <subcellularLocation>
        <location evidence="1">Cell membrane</location>
        <topology evidence="1">Multi-pass membrane protein</topology>
    </subcellularLocation>
</comment>
<dbReference type="CDD" id="cd17339">
    <property type="entry name" value="MFS_NIMT_CynX_like"/>
    <property type="match status" value="1"/>
</dbReference>
<feature type="transmembrane region" description="Helical" evidence="6">
    <location>
        <begin position="257"/>
        <end position="275"/>
    </location>
</feature>
<keyword evidence="9" id="KW-1185">Reference proteome</keyword>
<feature type="transmembrane region" description="Helical" evidence="6">
    <location>
        <begin position="52"/>
        <end position="74"/>
    </location>
</feature>
<protein>
    <submittedName>
        <fullName evidence="8">CynX/NimT family MFS transporter</fullName>
    </submittedName>
</protein>
<feature type="transmembrane region" description="Helical" evidence="6">
    <location>
        <begin position="12"/>
        <end position="32"/>
    </location>
</feature>
<dbReference type="InterPro" id="IPR036259">
    <property type="entry name" value="MFS_trans_sf"/>
</dbReference>
<feature type="transmembrane region" description="Helical" evidence="6">
    <location>
        <begin position="140"/>
        <end position="165"/>
    </location>
</feature>
<dbReference type="Proteomes" id="UP001589838">
    <property type="component" value="Unassembled WGS sequence"/>
</dbReference>
<dbReference type="EMBL" id="JBHLUX010000035">
    <property type="protein sequence ID" value="MFC0471507.1"/>
    <property type="molecule type" value="Genomic_DNA"/>
</dbReference>
<feature type="transmembrane region" description="Helical" evidence="6">
    <location>
        <begin position="354"/>
        <end position="372"/>
    </location>
</feature>
<feature type="transmembrane region" description="Helical" evidence="6">
    <location>
        <begin position="216"/>
        <end position="237"/>
    </location>
</feature>
<dbReference type="PANTHER" id="PTHR23523:SF2">
    <property type="entry name" value="2-NITROIMIDAZOLE TRANSPORTER"/>
    <property type="match status" value="1"/>
</dbReference>
<dbReference type="PROSITE" id="PS50850">
    <property type="entry name" value="MFS"/>
    <property type="match status" value="1"/>
</dbReference>
<evidence type="ECO:0000256" key="5">
    <source>
        <dbReference type="ARBA" id="ARBA00023136"/>
    </source>
</evidence>
<dbReference type="Gene3D" id="1.20.1250.20">
    <property type="entry name" value="MFS general substrate transporter like domains"/>
    <property type="match status" value="2"/>
</dbReference>
<feature type="transmembrane region" description="Helical" evidence="6">
    <location>
        <begin position="110"/>
        <end position="128"/>
    </location>
</feature>
<feature type="transmembrane region" description="Helical" evidence="6">
    <location>
        <begin position="310"/>
        <end position="334"/>
    </location>
</feature>
<feature type="transmembrane region" description="Helical" evidence="6">
    <location>
        <begin position="287"/>
        <end position="304"/>
    </location>
</feature>
<dbReference type="InterPro" id="IPR011701">
    <property type="entry name" value="MFS"/>
</dbReference>
<evidence type="ECO:0000313" key="8">
    <source>
        <dbReference type="EMBL" id="MFC0471507.1"/>
    </source>
</evidence>
<dbReference type="Pfam" id="PF07690">
    <property type="entry name" value="MFS_1"/>
    <property type="match status" value="1"/>
</dbReference>
<evidence type="ECO:0000313" key="9">
    <source>
        <dbReference type="Proteomes" id="UP001589838"/>
    </source>
</evidence>
<dbReference type="InterPro" id="IPR052524">
    <property type="entry name" value="MFS_Cyanate_Porter"/>
</dbReference>
<feature type="domain" description="Major facilitator superfamily (MFS) profile" evidence="7">
    <location>
        <begin position="17"/>
        <end position="402"/>
    </location>
</feature>
<dbReference type="RefSeq" id="WP_335962108.1">
    <property type="nucleotide sequence ID" value="NZ_JAXBLX010000024.1"/>
</dbReference>
<proteinExistence type="predicted"/>
<evidence type="ECO:0000256" key="4">
    <source>
        <dbReference type="ARBA" id="ARBA00022989"/>
    </source>
</evidence>
<evidence type="ECO:0000256" key="2">
    <source>
        <dbReference type="ARBA" id="ARBA00022448"/>
    </source>
</evidence>
<dbReference type="InterPro" id="IPR020846">
    <property type="entry name" value="MFS_dom"/>
</dbReference>
<evidence type="ECO:0000256" key="1">
    <source>
        <dbReference type="ARBA" id="ARBA00004651"/>
    </source>
</evidence>
<keyword evidence="3 6" id="KW-0812">Transmembrane</keyword>
<keyword evidence="2" id="KW-0813">Transport</keyword>
<keyword evidence="4 6" id="KW-1133">Transmembrane helix</keyword>
<dbReference type="SUPFAM" id="SSF103473">
    <property type="entry name" value="MFS general substrate transporter"/>
    <property type="match status" value="1"/>
</dbReference>
<evidence type="ECO:0000256" key="3">
    <source>
        <dbReference type="ARBA" id="ARBA00022692"/>
    </source>
</evidence>
<gene>
    <name evidence="8" type="ORF">ACFFHM_13645</name>
</gene>
<sequence>MENQPLLHSKEKGLALHNVVLLMGILFVSFNLRPAITAVGPLVGSIRVDVGISNGLAGLLTTIPLIAFALLSFFAPKLGYRFGNELMVFFGLLTLLVGIIIRSMGLSMTVFTGTALVGIGIAISNVLLPSIVKSKFPSQIGLMTGLYTTSMCVFAAIGSGLSVPLAHGLHLGWQKSLAVWAFLTVVAVLMWIPQLKNASPITSSYMRNIKIKSTTIWRSKLAWQVTIFMGLQSFLFYSLIAWLPEILSNSGLSMSEAGWMVSIMQLAGLPMALLTPIYADRFSNQKGIVWLIGVFYLIGIIGITITDSVLVLTCSVVLIGLGQGASISLALTLIGLRSAHSKQAAELSGMSQSIGYSLAAIGPLTIGMLLDVTKTPSVTFVIFVFIIVIMVIAGLGAGKNKTV</sequence>
<evidence type="ECO:0000256" key="6">
    <source>
        <dbReference type="SAM" id="Phobius"/>
    </source>
</evidence>
<dbReference type="PANTHER" id="PTHR23523">
    <property type="match status" value="1"/>
</dbReference>